<feature type="region of interest" description="Disordered" evidence="1">
    <location>
        <begin position="206"/>
        <end position="239"/>
    </location>
</feature>
<feature type="compositionally biased region" description="Acidic residues" evidence="1">
    <location>
        <begin position="282"/>
        <end position="298"/>
    </location>
</feature>
<feature type="compositionally biased region" description="Basic and acidic residues" evidence="1">
    <location>
        <begin position="213"/>
        <end position="234"/>
    </location>
</feature>
<sequence>MSHPLGTFTAHHPLNWSPAQIDTLTEFQFSHPIFLSYVRKQQQQQQQQQQLHGGASGGGATKKAIDFTDLTIPPALLHDLGFTLLTATTTNFVGERILPIVETGVRDVLGRMWRETSGMIRASSQGPRTAQQMAKKEEAADDHFTLSSARDYTMGNYYGGKTDGSGGGGGADKLWFAGYGHGKVGESSRQLRSSGSAKEEAYTLWQAQAKGNGMEEKGEKKGKMEEKGEKKGKVEEEEEVEEEEALLAENLAENAALDQQLSEMVARPDGVVLGDWVKIMENDDDDDDDDYNDDDDGAVDGADRSTAAASADAGAVSIALAVAVAGPGPGLVGARCNSKHVPEVRWLGRQVREPIAKAGARCTRWAGARPSSWGKCTMRADQDLEGKTGRRATFEPTLRTALRVEGGAGAGAGTEAGAGTKARAGARARARASTNAKAEAGARCKP</sequence>
<gene>
    <name evidence="2" type="ORF">MBM_09293</name>
</gene>
<dbReference type="Proteomes" id="UP000006753">
    <property type="component" value="Unassembled WGS sequence"/>
</dbReference>
<dbReference type="EMBL" id="JH921456">
    <property type="protein sequence ID" value="EKD12537.1"/>
    <property type="molecule type" value="Genomic_DNA"/>
</dbReference>
<evidence type="ECO:0000313" key="2">
    <source>
        <dbReference type="EMBL" id="EKD12537.1"/>
    </source>
</evidence>
<name>K1WJY0_MARBU</name>
<dbReference type="HOGENOM" id="CLU_614043_0_0_1"/>
<evidence type="ECO:0000313" key="3">
    <source>
        <dbReference type="Proteomes" id="UP000006753"/>
    </source>
</evidence>
<proteinExistence type="predicted"/>
<protein>
    <submittedName>
        <fullName evidence="2">Uncharacterized protein</fullName>
    </submittedName>
</protein>
<keyword evidence="3" id="KW-1185">Reference proteome</keyword>
<evidence type="ECO:0000256" key="1">
    <source>
        <dbReference type="SAM" id="MobiDB-lite"/>
    </source>
</evidence>
<reference evidence="2 3" key="1">
    <citation type="journal article" date="2012" name="BMC Genomics">
        <title>Sequencing the genome of Marssonina brunnea reveals fungus-poplar co-evolution.</title>
        <authorList>
            <person name="Zhu S."/>
            <person name="Cao Y.-Z."/>
            <person name="Jiang C."/>
            <person name="Tan B.-Y."/>
            <person name="Wang Z."/>
            <person name="Feng S."/>
            <person name="Zhang L."/>
            <person name="Su X.-H."/>
            <person name="Brejova B."/>
            <person name="Vinar T."/>
            <person name="Xu M."/>
            <person name="Wang M.-X."/>
            <person name="Zhang S.-G."/>
            <person name="Huang M.-R."/>
            <person name="Wu R."/>
            <person name="Zhou Y."/>
        </authorList>
    </citation>
    <scope>NUCLEOTIDE SEQUENCE [LARGE SCALE GENOMIC DNA]</scope>
    <source>
        <strain evidence="2 3">MB_m1</strain>
    </source>
</reference>
<dbReference type="OrthoDB" id="10471590at2759"/>
<dbReference type="AlphaFoldDB" id="K1WJY0"/>
<organism evidence="2 3">
    <name type="scientific">Marssonina brunnea f. sp. multigermtubi (strain MB_m1)</name>
    <name type="common">Marssonina leaf spot fungus</name>
    <dbReference type="NCBI Taxonomy" id="1072389"/>
    <lineage>
        <taxon>Eukaryota</taxon>
        <taxon>Fungi</taxon>
        <taxon>Dikarya</taxon>
        <taxon>Ascomycota</taxon>
        <taxon>Pezizomycotina</taxon>
        <taxon>Leotiomycetes</taxon>
        <taxon>Helotiales</taxon>
        <taxon>Drepanopezizaceae</taxon>
        <taxon>Drepanopeziza</taxon>
    </lineage>
</organism>
<feature type="compositionally biased region" description="Gly residues" evidence="1">
    <location>
        <begin position="406"/>
        <end position="416"/>
    </location>
</feature>
<accession>K1WJY0</accession>
<dbReference type="KEGG" id="mbe:MBM_09293"/>
<dbReference type="InParanoid" id="K1WJY0"/>
<feature type="region of interest" description="Disordered" evidence="1">
    <location>
        <begin position="281"/>
        <end position="305"/>
    </location>
</feature>
<feature type="region of interest" description="Disordered" evidence="1">
    <location>
        <begin position="405"/>
        <end position="446"/>
    </location>
</feature>